<gene>
    <name evidence="2" type="ORF">CONE_0098</name>
</gene>
<dbReference type="GO" id="GO:0016740">
    <property type="term" value="F:transferase activity"/>
    <property type="evidence" value="ECO:0007669"/>
    <property type="project" value="UniProtKB-KW"/>
</dbReference>
<dbReference type="HOGENOM" id="CLU_105899_2_2_4"/>
<evidence type="ECO:0000313" key="2">
    <source>
        <dbReference type="EMBL" id="AGF48639.1"/>
    </source>
</evidence>
<sequence length="101" mass="11612">MTLDKHDIENIAKLAKIELSKEQCADTANELNESLNIIERIKTVNNKDSKLLLHPVSIHEEISMFLRNDRDVGCLDNFMEKVITNAPQFEDNMFLVPKTVE</sequence>
<proteinExistence type="predicted"/>
<evidence type="ECO:0000256" key="1">
    <source>
        <dbReference type="ARBA" id="ARBA00014426"/>
    </source>
</evidence>
<keyword evidence="2" id="KW-0808">Transferase</keyword>
<dbReference type="eggNOG" id="COG0721">
    <property type="taxonomic scope" value="Bacteria"/>
</dbReference>
<name>M1LZW8_9PROT</name>
<dbReference type="Gene3D" id="1.10.20.60">
    <property type="entry name" value="Glu-tRNAGln amidotransferase C subunit, N-terminal domain"/>
    <property type="match status" value="1"/>
</dbReference>
<dbReference type="KEGG" id="kon:CONE_0098"/>
<dbReference type="PATRIC" id="fig|1208920.3.peg.638"/>
<organism evidence="2 3">
    <name type="scientific">Candidatus Kinetoplastidibacterium stringomonadis TCC290E</name>
    <dbReference type="NCBI Taxonomy" id="1208920"/>
    <lineage>
        <taxon>Bacteria</taxon>
        <taxon>Pseudomonadati</taxon>
        <taxon>Pseudomonadota</taxon>
        <taxon>Betaproteobacteria</taxon>
        <taxon>Candidatus Kinetoplastidibacterium</taxon>
    </lineage>
</organism>
<dbReference type="NCBIfam" id="TIGR00135">
    <property type="entry name" value="gatC"/>
    <property type="match status" value="1"/>
</dbReference>
<accession>M1LZW8</accession>
<dbReference type="InterPro" id="IPR003837">
    <property type="entry name" value="GatC"/>
</dbReference>
<dbReference type="OrthoDB" id="9794326at2"/>
<evidence type="ECO:0000313" key="3">
    <source>
        <dbReference type="Proteomes" id="UP000011541"/>
    </source>
</evidence>
<dbReference type="Proteomes" id="UP000011541">
    <property type="component" value="Chromosome"/>
</dbReference>
<dbReference type="RefSeq" id="WP_015397323.1">
    <property type="nucleotide sequence ID" value="NC_020299.1"/>
</dbReference>
<dbReference type="GO" id="GO:0006450">
    <property type="term" value="P:regulation of translational fidelity"/>
    <property type="evidence" value="ECO:0007669"/>
    <property type="project" value="InterPro"/>
</dbReference>
<reference evidence="2 3" key="1">
    <citation type="journal article" date="2013" name="Genome Biol. Evol.">
        <title>Genome evolution and phylogenomic analysis of candidatus kinetoplastibacterium, the betaproteobacterial endosymbionts of strigomonas and angomonas.</title>
        <authorList>
            <person name="Alves J.M."/>
            <person name="Serrano M.G."/>
            <person name="Maia da Silva F."/>
            <person name="Voegtly L.J."/>
            <person name="Matveyev A.V."/>
            <person name="Teixeira M.M."/>
            <person name="Camargo E.P."/>
            <person name="Buck G.A."/>
        </authorList>
    </citation>
    <scope>NUCLEOTIDE SEQUENCE [LARGE SCALE GENOMIC DNA]</scope>
    <source>
        <strain evidence="2 3">TCC290E</strain>
    </source>
</reference>
<dbReference type="STRING" id="1208920.CONE_0098"/>
<keyword evidence="3" id="KW-1185">Reference proteome</keyword>
<dbReference type="Pfam" id="PF02686">
    <property type="entry name" value="GatC"/>
    <property type="match status" value="1"/>
</dbReference>
<protein>
    <recommendedName>
        <fullName evidence="1">Glutamyl-tRNA(Gln) amidotransferase subunit C</fullName>
    </recommendedName>
</protein>
<dbReference type="InterPro" id="IPR036113">
    <property type="entry name" value="Asp/Glu-ADT_sf_sub_c"/>
</dbReference>
<dbReference type="SUPFAM" id="SSF141000">
    <property type="entry name" value="Glu-tRNAGln amidotransferase C subunit"/>
    <property type="match status" value="1"/>
</dbReference>
<dbReference type="AlphaFoldDB" id="M1LZW8"/>
<dbReference type="EMBL" id="CP003805">
    <property type="protein sequence ID" value="AGF48639.1"/>
    <property type="molecule type" value="Genomic_DNA"/>
</dbReference>